<evidence type="ECO:0000313" key="1">
    <source>
        <dbReference type="EMBL" id="GFH31499.1"/>
    </source>
</evidence>
<reference evidence="1 2" key="1">
    <citation type="submission" date="2020-02" db="EMBL/GenBank/DDBJ databases">
        <title>Draft genome sequence of Haematococcus lacustris strain NIES-144.</title>
        <authorList>
            <person name="Morimoto D."/>
            <person name="Nakagawa S."/>
            <person name="Yoshida T."/>
            <person name="Sawayama S."/>
        </authorList>
    </citation>
    <scope>NUCLEOTIDE SEQUENCE [LARGE SCALE GENOMIC DNA]</scope>
    <source>
        <strain evidence="1 2">NIES-144</strain>
    </source>
</reference>
<organism evidence="1 2">
    <name type="scientific">Haematococcus lacustris</name>
    <name type="common">Green alga</name>
    <name type="synonym">Haematococcus pluvialis</name>
    <dbReference type="NCBI Taxonomy" id="44745"/>
    <lineage>
        <taxon>Eukaryota</taxon>
        <taxon>Viridiplantae</taxon>
        <taxon>Chlorophyta</taxon>
        <taxon>core chlorophytes</taxon>
        <taxon>Chlorophyceae</taxon>
        <taxon>CS clade</taxon>
        <taxon>Chlamydomonadales</taxon>
        <taxon>Haematococcaceae</taxon>
        <taxon>Haematococcus</taxon>
    </lineage>
</organism>
<sequence length="34" mass="3086">MAAGGGAAALPAAVTVGFVVSDCGAVSDIADGHK</sequence>
<dbReference type="AlphaFoldDB" id="A0A6A0AF29"/>
<dbReference type="EMBL" id="BLLF01005677">
    <property type="protein sequence ID" value="GFH31499.1"/>
    <property type="molecule type" value="Genomic_DNA"/>
</dbReference>
<name>A0A6A0AF29_HAELA</name>
<keyword evidence="2" id="KW-1185">Reference proteome</keyword>
<evidence type="ECO:0000313" key="2">
    <source>
        <dbReference type="Proteomes" id="UP000485058"/>
    </source>
</evidence>
<dbReference type="Proteomes" id="UP000485058">
    <property type="component" value="Unassembled WGS sequence"/>
</dbReference>
<protein>
    <submittedName>
        <fullName evidence="1">Uncharacterized protein</fullName>
    </submittedName>
</protein>
<accession>A0A6A0AF29</accession>
<gene>
    <name evidence="1" type="ORF">HaLaN_30559</name>
</gene>
<comment type="caution">
    <text evidence="1">The sequence shown here is derived from an EMBL/GenBank/DDBJ whole genome shotgun (WGS) entry which is preliminary data.</text>
</comment>
<proteinExistence type="predicted"/>